<accession>A0A399FDT5</accession>
<evidence type="ECO:0000256" key="1">
    <source>
        <dbReference type="ARBA" id="ARBA00022801"/>
    </source>
</evidence>
<organism evidence="4 5">
    <name type="scientific">Meiothermus granaticius NBRC 107808</name>
    <dbReference type="NCBI Taxonomy" id="1227551"/>
    <lineage>
        <taxon>Bacteria</taxon>
        <taxon>Thermotogati</taxon>
        <taxon>Deinococcota</taxon>
        <taxon>Deinococci</taxon>
        <taxon>Thermales</taxon>
        <taxon>Thermaceae</taxon>
        <taxon>Meiothermus</taxon>
    </lineage>
</organism>
<dbReference type="PANTHER" id="PTHR11203:SF37">
    <property type="entry name" value="INTEGRATOR COMPLEX SUBUNIT 11"/>
    <property type="match status" value="1"/>
</dbReference>
<keyword evidence="1 4" id="KW-0378">Hydrolase</keyword>
<dbReference type="InterPro" id="IPR022712">
    <property type="entry name" value="Beta_Casp"/>
</dbReference>
<protein>
    <submittedName>
        <fullName evidence="4">Ribonuclease</fullName>
        <ecNumber evidence="4">3.1.-.-</ecNumber>
    </submittedName>
</protein>
<dbReference type="EC" id="3.1.-.-" evidence="4"/>
<comment type="caution">
    <text evidence="4">The sequence shown here is derived from an EMBL/GenBank/DDBJ whole genome shotgun (WGS) entry which is preliminary data.</text>
</comment>
<gene>
    <name evidence="4" type="ORF">Mgrana_00977</name>
</gene>
<dbReference type="Pfam" id="PF10996">
    <property type="entry name" value="Beta-Casp"/>
    <property type="match status" value="1"/>
</dbReference>
<dbReference type="GO" id="GO:0004521">
    <property type="term" value="F:RNA endonuclease activity"/>
    <property type="evidence" value="ECO:0007669"/>
    <property type="project" value="TreeGrafter"/>
</dbReference>
<reference evidence="4 5" key="1">
    <citation type="submission" date="2018-08" db="EMBL/GenBank/DDBJ databases">
        <title>Meiothermus granaticius genome AF-68 sequencing project.</title>
        <authorList>
            <person name="Da Costa M.S."/>
            <person name="Albuquerque L."/>
            <person name="Raposo P."/>
            <person name="Froufe H.J.C."/>
            <person name="Barroso C.S."/>
            <person name="Egas C."/>
        </authorList>
    </citation>
    <scope>NUCLEOTIDE SEQUENCE [LARGE SCALE GENOMIC DNA]</scope>
    <source>
        <strain evidence="4 5">AF-68</strain>
    </source>
</reference>
<dbReference type="SMART" id="SM01027">
    <property type="entry name" value="Beta-Casp"/>
    <property type="match status" value="1"/>
</dbReference>
<dbReference type="InterPro" id="IPR050698">
    <property type="entry name" value="MBL"/>
</dbReference>
<evidence type="ECO:0000313" key="5">
    <source>
        <dbReference type="Proteomes" id="UP000266178"/>
    </source>
</evidence>
<dbReference type="InterPro" id="IPR036866">
    <property type="entry name" value="RibonucZ/Hydroxyglut_hydro"/>
</dbReference>
<dbReference type="PANTHER" id="PTHR11203">
    <property type="entry name" value="CLEAVAGE AND POLYADENYLATION SPECIFICITY FACTOR FAMILY MEMBER"/>
    <property type="match status" value="1"/>
</dbReference>
<dbReference type="RefSeq" id="WP_170146402.1">
    <property type="nucleotide sequence ID" value="NZ_BJXM01000006.1"/>
</dbReference>
<dbReference type="GO" id="GO:0016787">
    <property type="term" value="F:hydrolase activity"/>
    <property type="evidence" value="ECO:0007669"/>
    <property type="project" value="UniProtKB-KW"/>
</dbReference>
<dbReference type="EMBL" id="QWLB01000010">
    <property type="protein sequence ID" value="RIH93021.1"/>
    <property type="molecule type" value="Genomic_DNA"/>
</dbReference>
<feature type="domain" description="Metallo-beta-lactamase" evidence="2">
    <location>
        <begin position="13"/>
        <end position="225"/>
    </location>
</feature>
<dbReference type="Gene3D" id="3.40.50.10890">
    <property type="match status" value="1"/>
</dbReference>
<proteinExistence type="predicted"/>
<evidence type="ECO:0000259" key="2">
    <source>
        <dbReference type="SMART" id="SM00849"/>
    </source>
</evidence>
<dbReference type="SMART" id="SM00849">
    <property type="entry name" value="Lactamase_B"/>
    <property type="match status" value="1"/>
</dbReference>
<name>A0A399FDT5_9DEIN</name>
<dbReference type="Proteomes" id="UP000266178">
    <property type="component" value="Unassembled WGS sequence"/>
</dbReference>
<evidence type="ECO:0000313" key="4">
    <source>
        <dbReference type="EMBL" id="RIH93021.1"/>
    </source>
</evidence>
<dbReference type="AlphaFoldDB" id="A0A399FDT5"/>
<dbReference type="CDD" id="cd16295">
    <property type="entry name" value="TTHA0252-CPSF-like_MBL-fold"/>
    <property type="match status" value="1"/>
</dbReference>
<dbReference type="PROSITE" id="PS51257">
    <property type="entry name" value="PROKAR_LIPOPROTEIN"/>
    <property type="match status" value="1"/>
</dbReference>
<evidence type="ECO:0000259" key="3">
    <source>
        <dbReference type="SMART" id="SM01027"/>
    </source>
</evidence>
<sequence>MRVTPYGAAQTVTGSCHLLEEGEYKLLLDCGAYQGAEDDRNAEPFGFEPGAIDAVVISHAHNDHIGRLPLLLRRGYRGRVYLSEPTAKFLPVILEDSLRLMREELERLERKGKPTPPVLWDEQDLSELYRRLEPVPLYQDLAFGPLTVRLRGAGHLPGSAFIDVRAQGKHFIFSGDLGHRRKEVLPDPDYPTAADLVLCEGTYGDRPHRPFADTIREFSEILNTHLGQGGKVFIPSFALERTQEVLFYLRELESQKAIPSVPVYVDSPMAEQISEIYPGVKSYFSTEVQALFNQGLDPFRPGQYSHTRSVEDSKALNRLNGPLIIIAGSGMLSGGRILHHLALGLPGAQNAVVITGYQPRGGLGQLLIEGAESLRIFGETVPVRAKTYTLGGFSGHAGQDELLDWLGGERRIALVHGEPDKLQILQQELSKRGQTAWLAEWGKAIEV</sequence>
<dbReference type="SUPFAM" id="SSF56281">
    <property type="entry name" value="Metallo-hydrolase/oxidoreductase"/>
    <property type="match status" value="1"/>
</dbReference>
<feature type="domain" description="Beta-Casp" evidence="3">
    <location>
        <begin position="242"/>
        <end position="367"/>
    </location>
</feature>
<dbReference type="Pfam" id="PF00753">
    <property type="entry name" value="Lactamase_B"/>
    <property type="match status" value="1"/>
</dbReference>
<dbReference type="InterPro" id="IPR001279">
    <property type="entry name" value="Metallo-B-lactamas"/>
</dbReference>
<keyword evidence="5" id="KW-1185">Reference proteome</keyword>
<dbReference type="InterPro" id="IPR011108">
    <property type="entry name" value="RMMBL"/>
</dbReference>
<dbReference type="Pfam" id="PF07521">
    <property type="entry name" value="RMMBL"/>
    <property type="match status" value="1"/>
</dbReference>
<dbReference type="Gene3D" id="3.60.15.10">
    <property type="entry name" value="Ribonuclease Z/Hydroxyacylglutathione hydrolase-like"/>
    <property type="match status" value="1"/>
</dbReference>